<name>A0AA90YUR3_9RHOB</name>
<dbReference type="RefSeq" id="WP_171329662.1">
    <property type="nucleotide sequence ID" value="NZ_WVRA01000002.1"/>
</dbReference>
<dbReference type="SUPFAM" id="SSF51182">
    <property type="entry name" value="RmlC-like cupins"/>
    <property type="match status" value="1"/>
</dbReference>
<reference evidence="2" key="1">
    <citation type="submission" date="2019-12" db="EMBL/GenBank/DDBJ databases">
        <title>Ruegeria JWLKs population differentiation of coral mucus and skeleton niches.</title>
        <authorList>
            <person name="Luo D."/>
        </authorList>
    </citation>
    <scope>NUCLEOTIDE SEQUENCE</scope>
    <source>
        <strain evidence="2">HKCCD6181</strain>
    </source>
</reference>
<organism evidence="2 3">
    <name type="scientific">Ruegeria atlantica</name>
    <dbReference type="NCBI Taxonomy" id="81569"/>
    <lineage>
        <taxon>Bacteria</taxon>
        <taxon>Pseudomonadati</taxon>
        <taxon>Pseudomonadota</taxon>
        <taxon>Alphaproteobacteria</taxon>
        <taxon>Rhodobacterales</taxon>
        <taxon>Roseobacteraceae</taxon>
        <taxon>Ruegeria</taxon>
    </lineage>
</organism>
<dbReference type="AlphaFoldDB" id="A0AA90YUR3"/>
<dbReference type="InterPro" id="IPR013096">
    <property type="entry name" value="Cupin_2"/>
</dbReference>
<sequence length="111" mass="12266">MQFPEFISSFPKLDVPFPEDVVQTAVIRSDAGLVAFFTFLKDMELPLHSHGAQWGTVVEGEIELTIGGQTRIYRPGDNYSIPSGVAHGGTIKAGSRVIDVFEEPDRYPIKE</sequence>
<gene>
    <name evidence="2" type="ORF">GS634_09015</name>
</gene>
<evidence type="ECO:0000259" key="1">
    <source>
        <dbReference type="Pfam" id="PF07883"/>
    </source>
</evidence>
<evidence type="ECO:0000313" key="3">
    <source>
        <dbReference type="Proteomes" id="UP000597886"/>
    </source>
</evidence>
<proteinExistence type="predicted"/>
<dbReference type="InterPro" id="IPR014710">
    <property type="entry name" value="RmlC-like_jellyroll"/>
</dbReference>
<protein>
    <submittedName>
        <fullName evidence="2">Cupin domain-containing protein</fullName>
    </submittedName>
</protein>
<dbReference type="EMBL" id="WVRA01000002">
    <property type="protein sequence ID" value="NOE18260.1"/>
    <property type="molecule type" value="Genomic_DNA"/>
</dbReference>
<dbReference type="Proteomes" id="UP000597886">
    <property type="component" value="Unassembled WGS sequence"/>
</dbReference>
<accession>A0AA90YUR3</accession>
<dbReference type="InterPro" id="IPR011051">
    <property type="entry name" value="RmlC_Cupin_sf"/>
</dbReference>
<dbReference type="Pfam" id="PF07883">
    <property type="entry name" value="Cupin_2"/>
    <property type="match status" value="1"/>
</dbReference>
<dbReference type="Gene3D" id="2.60.120.10">
    <property type="entry name" value="Jelly Rolls"/>
    <property type="match status" value="1"/>
</dbReference>
<evidence type="ECO:0000313" key="2">
    <source>
        <dbReference type="EMBL" id="NOE18260.1"/>
    </source>
</evidence>
<feature type="domain" description="Cupin type-2" evidence="1">
    <location>
        <begin position="46"/>
        <end position="89"/>
    </location>
</feature>
<comment type="caution">
    <text evidence="2">The sequence shown here is derived from an EMBL/GenBank/DDBJ whole genome shotgun (WGS) entry which is preliminary data.</text>
</comment>